<dbReference type="eggNOG" id="COG4412">
    <property type="taxonomic scope" value="Bacteria"/>
</dbReference>
<feature type="domain" description="LTD" evidence="2">
    <location>
        <begin position="13"/>
        <end position="155"/>
    </location>
</feature>
<dbReference type="PROSITE" id="PS51841">
    <property type="entry name" value="LTD"/>
    <property type="match status" value="1"/>
</dbReference>
<gene>
    <name evidence="3" type="ordered locus">CLOAM1572</name>
</gene>
<sequence>MKKALTLIVMLAATAAMFAQVYAVDLFFSEYVEGTSNNKALEIFNGTGNPVDLSNYTVKLASNGGTWSSTNISNMSGVLDDGDVYVIANSQAEASILAIANETSTVTYYNGNDVVGLFNGNTLIDIIGVYQQDPGTANWPVAGTPSATAEHTLIRKPTVIQGNTDFLTGAGTNADDSEWIVYPQNYFADLGQHTFNPGAPEQAATPTFNPPAGVYANPISVTISSTTPGATIRYTTNGTEPNETSTLYSAPIAMVTTTTLKAKAYATGFSPSYTATANYIFPVQVSNIAALRASAADGTTIYQLANEVILTMQQNWRHQKFIQDATAAILIDDYNNIMNTPYNIGDGITGITGTLNRYTTGMLQFWPVINPGPATSTGNVIIPQLVTIAEITNNAELYQSRLMRLDNVHYASPSGNYAAQTSYDLLDATGTIVMRTQFSDADYIGTPMHQGNFNMYVIVTQYNAATQVTPRMLSDFNPVANDDNVLTPMQIELIGNYPNPFNPETTIRFKMEKSAPAEVIIYNEKGQIVKTFSTIATQGINSVVWDGKDNNGHPVASGVYLFRLKSGSYSSTKKMVLMK</sequence>
<protein>
    <recommendedName>
        <fullName evidence="2">LTD domain-containing protein</fullName>
    </recommendedName>
</protein>
<dbReference type="OrthoDB" id="9809596at2"/>
<dbReference type="InterPro" id="IPR025965">
    <property type="entry name" value="FlgD/Vpr_Ig-like"/>
</dbReference>
<dbReference type="eggNOG" id="COG2273">
    <property type="taxonomic scope" value="Bacteria"/>
</dbReference>
<reference evidence="3 4" key="1">
    <citation type="journal article" date="2008" name="J. Bacteriol.">
        <title>'Candidatus Cloacamonas acidaminovorans': genome sequence reconstruction provides a first glimpse of a new bacterial division.</title>
        <authorList>
            <person name="Pelletier E."/>
            <person name="Kreimeyer A."/>
            <person name="Bocs S."/>
            <person name="Rouy Z."/>
            <person name="Gyapay G."/>
            <person name="Chouari R."/>
            <person name="Riviere D."/>
            <person name="Ganesan A."/>
            <person name="Daegelen P."/>
            <person name="Sghir A."/>
            <person name="Cohen G.N."/>
            <person name="Medigue C."/>
            <person name="Weissenbach J."/>
            <person name="Le Paslier D."/>
        </authorList>
    </citation>
    <scope>NUCLEOTIDE SEQUENCE [LARGE SCALE GENOMIC DNA]</scope>
    <source>
        <strain evidence="4">Evry</strain>
    </source>
</reference>
<dbReference type="Pfam" id="PF18942">
    <property type="entry name" value="DUF5689"/>
    <property type="match status" value="1"/>
</dbReference>
<evidence type="ECO:0000259" key="2">
    <source>
        <dbReference type="PROSITE" id="PS51841"/>
    </source>
</evidence>
<dbReference type="InterPro" id="IPR026444">
    <property type="entry name" value="Secre_tail"/>
</dbReference>
<dbReference type="eggNOG" id="COG2374">
    <property type="taxonomic scope" value="Bacteria"/>
</dbReference>
<dbReference type="EMBL" id="CU466930">
    <property type="protein sequence ID" value="CAO81411.1"/>
    <property type="molecule type" value="Genomic_DNA"/>
</dbReference>
<dbReference type="Proteomes" id="UP000002019">
    <property type="component" value="Chromosome"/>
</dbReference>
<dbReference type="NCBIfam" id="TIGR04183">
    <property type="entry name" value="Por_Secre_tail"/>
    <property type="match status" value="1"/>
</dbReference>
<dbReference type="InterPro" id="IPR059177">
    <property type="entry name" value="GH29D-like_dom"/>
</dbReference>
<dbReference type="Gene3D" id="2.60.40.4070">
    <property type="match status" value="1"/>
</dbReference>
<evidence type="ECO:0000256" key="1">
    <source>
        <dbReference type="SAM" id="SignalP"/>
    </source>
</evidence>
<dbReference type="KEGG" id="caci:CLOAM1572"/>
<evidence type="ECO:0000313" key="3">
    <source>
        <dbReference type="EMBL" id="CAO81411.1"/>
    </source>
</evidence>
<dbReference type="Pfam" id="PF00932">
    <property type="entry name" value="LTD"/>
    <property type="match status" value="1"/>
</dbReference>
<accession>B0VFW9</accession>
<dbReference type="STRING" id="459349.CLOAM1572"/>
<dbReference type="eggNOG" id="COG2356">
    <property type="taxonomic scope" value="Bacteria"/>
</dbReference>
<feature type="chain" id="PRO_5002755023" description="LTD domain-containing protein" evidence="1">
    <location>
        <begin position="24"/>
        <end position="579"/>
    </location>
</feature>
<dbReference type="Pfam" id="PF13290">
    <property type="entry name" value="CHB_HEX_C_1"/>
    <property type="match status" value="1"/>
</dbReference>
<dbReference type="RefSeq" id="WP_015425269.1">
    <property type="nucleotide sequence ID" value="NC_020449.1"/>
</dbReference>
<organism evidence="3 4">
    <name type="scientific">Cloacimonas acidaminovorans (strain Evry)</name>
    <dbReference type="NCBI Taxonomy" id="459349"/>
    <lineage>
        <taxon>Bacteria</taxon>
        <taxon>Pseudomonadati</taxon>
        <taxon>Candidatus Cloacimonadota</taxon>
        <taxon>Candidatus Cloacimonadia</taxon>
        <taxon>Candidatus Cloacimonadales</taxon>
        <taxon>Candidatus Cloacimonadaceae</taxon>
        <taxon>Candidatus Cloacimonas</taxon>
    </lineage>
</organism>
<dbReference type="InterPro" id="IPR043744">
    <property type="entry name" value="DUF5689"/>
</dbReference>
<keyword evidence="4" id="KW-1185">Reference proteome</keyword>
<dbReference type="Pfam" id="PF13860">
    <property type="entry name" value="FlgD_ig"/>
    <property type="match status" value="1"/>
</dbReference>
<keyword evidence="1" id="KW-0732">Signal</keyword>
<dbReference type="HOGENOM" id="CLU_470684_0_0_0"/>
<dbReference type="AlphaFoldDB" id="B0VFW9"/>
<dbReference type="InterPro" id="IPR001322">
    <property type="entry name" value="Lamin_tail_dom"/>
</dbReference>
<name>B0VFW9_CLOAI</name>
<feature type="signal peptide" evidence="1">
    <location>
        <begin position="1"/>
        <end position="23"/>
    </location>
</feature>
<proteinExistence type="predicted"/>
<evidence type="ECO:0000313" key="4">
    <source>
        <dbReference type="Proteomes" id="UP000002019"/>
    </source>
</evidence>